<keyword evidence="1" id="KW-1133">Transmembrane helix</keyword>
<evidence type="ECO:0000313" key="3">
    <source>
        <dbReference type="Proteomes" id="UP001499979"/>
    </source>
</evidence>
<keyword evidence="1" id="KW-0812">Transmembrane</keyword>
<keyword evidence="1" id="KW-0472">Membrane</keyword>
<gene>
    <name evidence="2" type="ORF">GCM10009606_33550</name>
</gene>
<feature type="transmembrane region" description="Helical" evidence="1">
    <location>
        <begin position="15"/>
        <end position="34"/>
    </location>
</feature>
<proteinExistence type="predicted"/>
<dbReference type="Proteomes" id="UP001499979">
    <property type="component" value="Unassembled WGS sequence"/>
</dbReference>
<reference evidence="3" key="1">
    <citation type="journal article" date="2019" name="Int. J. Syst. Evol. Microbiol.">
        <title>The Global Catalogue of Microorganisms (GCM) 10K type strain sequencing project: providing services to taxonomists for standard genome sequencing and annotation.</title>
        <authorList>
            <consortium name="The Broad Institute Genomics Platform"/>
            <consortium name="The Broad Institute Genome Sequencing Center for Infectious Disease"/>
            <person name="Wu L."/>
            <person name="Ma J."/>
        </authorList>
    </citation>
    <scope>NUCLEOTIDE SEQUENCE [LARGE SCALE GENOMIC DNA]</scope>
    <source>
        <strain evidence="3">JCM 11813</strain>
    </source>
</reference>
<dbReference type="EMBL" id="BAAAJE010000018">
    <property type="protein sequence ID" value="GAA1152300.1"/>
    <property type="molecule type" value="Genomic_DNA"/>
</dbReference>
<comment type="caution">
    <text evidence="2">The sequence shown here is derived from an EMBL/GenBank/DDBJ whole genome shotgun (WGS) entry which is preliminary data.</text>
</comment>
<evidence type="ECO:0000256" key="1">
    <source>
        <dbReference type="SAM" id="Phobius"/>
    </source>
</evidence>
<organism evidence="2 3">
    <name type="scientific">Nocardioides aquiterrae</name>
    <dbReference type="NCBI Taxonomy" id="203799"/>
    <lineage>
        <taxon>Bacteria</taxon>
        <taxon>Bacillati</taxon>
        <taxon>Actinomycetota</taxon>
        <taxon>Actinomycetes</taxon>
        <taxon>Propionibacteriales</taxon>
        <taxon>Nocardioidaceae</taxon>
        <taxon>Nocardioides</taxon>
    </lineage>
</organism>
<protein>
    <submittedName>
        <fullName evidence="2">Uncharacterized protein</fullName>
    </submittedName>
</protein>
<sequence length="162" mass="16529">MDEDSSAYVAARRGLVVVGALTAVLVAGGVAIGARPVGNADRAVQPAGPVTPAAQVVNHNDEPAFSRAAAGLRPAARPVWDTDTGTLRYLSSFSYGGCGANATTRYDDDTLGVDITPDEGEPGLGCTTEAGAVVVVIRGLEDQPRTVAVVDSGVRHVWTAIS</sequence>
<evidence type="ECO:0000313" key="2">
    <source>
        <dbReference type="EMBL" id="GAA1152300.1"/>
    </source>
</evidence>
<accession>A0ABP4F4R5</accession>
<keyword evidence="3" id="KW-1185">Reference proteome</keyword>
<name>A0ABP4F4R5_9ACTN</name>
<dbReference type="RefSeq" id="WP_343908757.1">
    <property type="nucleotide sequence ID" value="NZ_BAAAJE010000018.1"/>
</dbReference>